<keyword evidence="1 3" id="KW-0547">Nucleotide-binding</keyword>
<dbReference type="PROSITE" id="PS51417">
    <property type="entry name" value="ARF"/>
    <property type="match status" value="1"/>
</dbReference>
<evidence type="ECO:0000256" key="4">
    <source>
        <dbReference type="PIRSR" id="PIRSR606689-2"/>
    </source>
</evidence>
<proteinExistence type="predicted"/>
<gene>
    <name evidence="5" type="ORF">D9611_011917</name>
</gene>
<feature type="binding site" evidence="4">
    <location>
        <position position="50"/>
    </location>
    <ligand>
        <name>Mg(2+)</name>
        <dbReference type="ChEBI" id="CHEBI:18420"/>
    </ligand>
</feature>
<protein>
    <recommendedName>
        <fullName evidence="7">ADP-ribosylation factor</fullName>
    </recommendedName>
</protein>
<comment type="caution">
    <text evidence="5">The sequence shown here is derived from an EMBL/GenBank/DDBJ whole genome shotgun (WGS) entry which is preliminary data.</text>
</comment>
<dbReference type="AlphaFoldDB" id="A0A8H5BXR7"/>
<organism evidence="5 6">
    <name type="scientific">Ephemerocybe angulata</name>
    <dbReference type="NCBI Taxonomy" id="980116"/>
    <lineage>
        <taxon>Eukaryota</taxon>
        <taxon>Fungi</taxon>
        <taxon>Dikarya</taxon>
        <taxon>Basidiomycota</taxon>
        <taxon>Agaricomycotina</taxon>
        <taxon>Agaricomycetes</taxon>
        <taxon>Agaricomycetidae</taxon>
        <taxon>Agaricales</taxon>
        <taxon>Agaricineae</taxon>
        <taxon>Psathyrellaceae</taxon>
        <taxon>Ephemerocybe</taxon>
    </lineage>
</organism>
<dbReference type="SUPFAM" id="SSF52540">
    <property type="entry name" value="P-loop containing nucleoside triphosphate hydrolases"/>
    <property type="match status" value="1"/>
</dbReference>
<keyword evidence="4" id="KW-0460">Magnesium</keyword>
<evidence type="ECO:0000313" key="5">
    <source>
        <dbReference type="EMBL" id="KAF5331380.1"/>
    </source>
</evidence>
<dbReference type="Proteomes" id="UP000541558">
    <property type="component" value="Unassembled WGS sequence"/>
</dbReference>
<dbReference type="EMBL" id="JAACJK010000114">
    <property type="protein sequence ID" value="KAF5331380.1"/>
    <property type="molecule type" value="Genomic_DNA"/>
</dbReference>
<dbReference type="GO" id="GO:0005525">
    <property type="term" value="F:GTP binding"/>
    <property type="evidence" value="ECO:0007669"/>
    <property type="project" value="UniProtKB-KW"/>
</dbReference>
<dbReference type="CDD" id="cd00878">
    <property type="entry name" value="Arf_Arl"/>
    <property type="match status" value="1"/>
</dbReference>
<evidence type="ECO:0000256" key="1">
    <source>
        <dbReference type="ARBA" id="ARBA00022741"/>
    </source>
</evidence>
<feature type="binding site" evidence="3">
    <location>
        <begin position="26"/>
        <end position="33"/>
    </location>
    <ligand>
        <name>GTP</name>
        <dbReference type="ChEBI" id="CHEBI:37565"/>
    </ligand>
</feature>
<evidence type="ECO:0000313" key="6">
    <source>
        <dbReference type="Proteomes" id="UP000541558"/>
    </source>
</evidence>
<keyword evidence="6" id="KW-1185">Reference proteome</keyword>
<reference evidence="5 6" key="1">
    <citation type="journal article" date="2020" name="ISME J.">
        <title>Uncovering the hidden diversity of litter-decomposition mechanisms in mushroom-forming fungi.</title>
        <authorList>
            <person name="Floudas D."/>
            <person name="Bentzer J."/>
            <person name="Ahren D."/>
            <person name="Johansson T."/>
            <person name="Persson P."/>
            <person name="Tunlid A."/>
        </authorList>
    </citation>
    <scope>NUCLEOTIDE SEQUENCE [LARGE SCALE GENOMIC DNA]</scope>
    <source>
        <strain evidence="5 6">CBS 175.51</strain>
    </source>
</reference>
<feature type="binding site" evidence="4">
    <location>
        <position position="33"/>
    </location>
    <ligand>
        <name>Mg(2+)</name>
        <dbReference type="ChEBI" id="CHEBI:18420"/>
    </ligand>
</feature>
<dbReference type="SMART" id="SM00177">
    <property type="entry name" value="ARF"/>
    <property type="match status" value="1"/>
</dbReference>
<dbReference type="GO" id="GO:0003924">
    <property type="term" value="F:GTPase activity"/>
    <property type="evidence" value="ECO:0007669"/>
    <property type="project" value="InterPro"/>
</dbReference>
<evidence type="ECO:0008006" key="7">
    <source>
        <dbReference type="Google" id="ProtNLM"/>
    </source>
</evidence>
<feature type="binding site" evidence="3">
    <location>
        <begin position="142"/>
        <end position="145"/>
    </location>
    <ligand>
        <name>GTP</name>
        <dbReference type="ChEBI" id="CHEBI:37565"/>
    </ligand>
</feature>
<dbReference type="Gene3D" id="3.40.50.300">
    <property type="entry name" value="P-loop containing nucleotide triphosphate hydrolases"/>
    <property type="match status" value="1"/>
</dbReference>
<evidence type="ECO:0000256" key="3">
    <source>
        <dbReference type="PIRSR" id="PIRSR606689-1"/>
    </source>
</evidence>
<dbReference type="SMART" id="SM00178">
    <property type="entry name" value="SAR"/>
    <property type="match status" value="1"/>
</dbReference>
<keyword evidence="2 3" id="KW-0342">GTP-binding</keyword>
<sequence length="405" mass="44817">MASTLRSLIQRIYPSGSNSERAVIAGLGYSGKTTLLYYLKLGEIVTTIPSIGFNVETVDVPTTGKKLSLELWDIGTGCASTMHMVRMLRYYMPNAKALIWVVDSNFREGLSESLEALDVLLKENDADPESADKHLPVLVLANKADMPNSMKLDELRVAFSKQLSGRLFSIYSTSVTSSPPTGLQEAFDWLALALDIAKTTKKGSGPAPVVQQGTSASRPNLREPSLLAKKLEEWLHRTESDSSPEDFIVQFTTYTLPTWDHYTHIRLAFLILAANGRQKGKDTLFAGLASYIDHNSQNQTNVRGFHFTMTYFWIQIVHFAIQNLPESIRPAIGAGTYPTSEDFFRFLLVNPHVVDGSLWTEYYSKETIMSPGAKAEMVLPNKKPLPSMVGRDTIVAFGAKAIAAK</sequence>
<dbReference type="InterPro" id="IPR024156">
    <property type="entry name" value="Small_GTPase_ARF"/>
</dbReference>
<dbReference type="Pfam" id="PF00025">
    <property type="entry name" value="Arf"/>
    <property type="match status" value="1"/>
</dbReference>
<evidence type="ECO:0000256" key="2">
    <source>
        <dbReference type="ARBA" id="ARBA00023134"/>
    </source>
</evidence>
<dbReference type="GO" id="GO:0046872">
    <property type="term" value="F:metal ion binding"/>
    <property type="evidence" value="ECO:0007669"/>
    <property type="project" value="UniProtKB-KW"/>
</dbReference>
<keyword evidence="4" id="KW-0479">Metal-binding</keyword>
<dbReference type="PANTHER" id="PTHR11711">
    <property type="entry name" value="ADP RIBOSYLATION FACTOR-RELATED"/>
    <property type="match status" value="1"/>
</dbReference>
<dbReference type="OrthoDB" id="427186at2759"/>
<dbReference type="InterPro" id="IPR027417">
    <property type="entry name" value="P-loop_NTPase"/>
</dbReference>
<dbReference type="InterPro" id="IPR006689">
    <property type="entry name" value="Small_GTPase_ARF/SAR"/>
</dbReference>
<name>A0A8H5BXR7_9AGAR</name>
<accession>A0A8H5BXR7</accession>